<dbReference type="GO" id="GO:0005524">
    <property type="term" value="F:ATP binding"/>
    <property type="evidence" value="ECO:0007669"/>
    <property type="project" value="UniProtKB-KW"/>
</dbReference>
<dbReference type="Pfam" id="PF00005">
    <property type="entry name" value="ABC_tran"/>
    <property type="match status" value="1"/>
</dbReference>
<evidence type="ECO:0000313" key="10">
    <source>
        <dbReference type="Proteomes" id="UP001259832"/>
    </source>
</evidence>
<evidence type="ECO:0000259" key="8">
    <source>
        <dbReference type="PROSITE" id="PS50893"/>
    </source>
</evidence>
<proteinExistence type="predicted"/>
<evidence type="ECO:0000313" key="9">
    <source>
        <dbReference type="EMBL" id="KAK1946641.1"/>
    </source>
</evidence>
<evidence type="ECO:0000256" key="6">
    <source>
        <dbReference type="ARBA" id="ARBA00022989"/>
    </source>
</evidence>
<evidence type="ECO:0000256" key="1">
    <source>
        <dbReference type="ARBA" id="ARBA00004141"/>
    </source>
</evidence>
<comment type="subcellular location">
    <subcellularLocation>
        <location evidence="1">Membrane</location>
        <topology evidence="1">Multi-pass membrane protein</topology>
    </subcellularLocation>
</comment>
<dbReference type="InterPro" id="IPR003593">
    <property type="entry name" value="AAA+_ATPase"/>
</dbReference>
<keyword evidence="2" id="KW-0813">Transport</keyword>
<dbReference type="SMART" id="SM00382">
    <property type="entry name" value="AAA"/>
    <property type="match status" value="1"/>
</dbReference>
<dbReference type="AlphaFoldDB" id="A0AAD9LS68"/>
<protein>
    <submittedName>
        <fullName evidence="9">ABC transporter G family member 30</fullName>
    </submittedName>
</protein>
<dbReference type="PANTHER" id="PTHR19241">
    <property type="entry name" value="ATP-BINDING CASSETTE TRANSPORTER"/>
    <property type="match status" value="1"/>
</dbReference>
<keyword evidence="3" id="KW-0812">Transmembrane</keyword>
<sequence>MGKAESLLPRLEVRCKELSVVIETDALSGESSGLPSIFNTLKHAVGRFIGSRRQTERHIFNQVNAVFKPGTLTLFLGQPGSGKSTLMKVLAGQFSMDMNVTVKGEISYNGLEWKEVLPKLPQFASYVPQNDHHFPSLTVQETLDFAHLCCAGHLDQLQHCPEAIIDQFGLNSCRDTQIDNTLNRGVSGGECRRVKSDEMQFGTKSIAFLDEISTGLDSATTFDIIWRQREIARNEQKTIVMSLLQPTPEVFELFDSILLLNDGDVLYHVPRDQVLPYFQNLGLICPLKVDIADFLLDIATKQQQQYEMIRTGNLLSRIPRRGREFADRFRQSSLFKDTMRMLKIPPSMEMQCNICWKHHNTDNHSGPGLQRWQSAS</sequence>
<keyword evidence="7" id="KW-0472">Membrane</keyword>
<dbReference type="EMBL" id="JASMQC010000003">
    <property type="protein sequence ID" value="KAK1946641.1"/>
    <property type="molecule type" value="Genomic_DNA"/>
</dbReference>
<keyword evidence="5" id="KW-0067">ATP-binding</keyword>
<name>A0AAD9LS68_9STRA</name>
<reference evidence="9" key="1">
    <citation type="submission" date="2023-08" db="EMBL/GenBank/DDBJ databases">
        <title>Reference Genome Resource for the Citrus Pathogen Phytophthora citrophthora.</title>
        <authorList>
            <person name="Moller H."/>
            <person name="Coetzee B."/>
            <person name="Rose L.J."/>
            <person name="Van Niekerk J.M."/>
        </authorList>
    </citation>
    <scope>NUCLEOTIDE SEQUENCE</scope>
    <source>
        <strain evidence="9">STE-U-9442</strain>
    </source>
</reference>
<gene>
    <name evidence="9" type="ORF">P3T76_002193</name>
</gene>
<dbReference type="GO" id="GO:0016020">
    <property type="term" value="C:membrane"/>
    <property type="evidence" value="ECO:0007669"/>
    <property type="project" value="UniProtKB-SubCell"/>
</dbReference>
<evidence type="ECO:0000256" key="2">
    <source>
        <dbReference type="ARBA" id="ARBA00022448"/>
    </source>
</evidence>
<keyword evidence="6" id="KW-1133">Transmembrane helix</keyword>
<dbReference type="GO" id="GO:0016887">
    <property type="term" value="F:ATP hydrolysis activity"/>
    <property type="evidence" value="ECO:0007669"/>
    <property type="project" value="InterPro"/>
</dbReference>
<keyword evidence="4" id="KW-0547">Nucleotide-binding</keyword>
<dbReference type="InterPro" id="IPR043926">
    <property type="entry name" value="ABCG_dom"/>
</dbReference>
<evidence type="ECO:0000256" key="7">
    <source>
        <dbReference type="ARBA" id="ARBA00023136"/>
    </source>
</evidence>
<feature type="domain" description="ABC transporter" evidence="8">
    <location>
        <begin position="32"/>
        <end position="287"/>
    </location>
</feature>
<organism evidence="9 10">
    <name type="scientific">Phytophthora citrophthora</name>
    <dbReference type="NCBI Taxonomy" id="4793"/>
    <lineage>
        <taxon>Eukaryota</taxon>
        <taxon>Sar</taxon>
        <taxon>Stramenopiles</taxon>
        <taxon>Oomycota</taxon>
        <taxon>Peronosporomycetes</taxon>
        <taxon>Peronosporales</taxon>
        <taxon>Peronosporaceae</taxon>
        <taxon>Phytophthora</taxon>
    </lineage>
</organism>
<keyword evidence="10" id="KW-1185">Reference proteome</keyword>
<dbReference type="Proteomes" id="UP001259832">
    <property type="component" value="Unassembled WGS sequence"/>
</dbReference>
<dbReference type="GO" id="GO:0140359">
    <property type="term" value="F:ABC-type transporter activity"/>
    <property type="evidence" value="ECO:0007669"/>
    <property type="project" value="InterPro"/>
</dbReference>
<accession>A0AAD9LS68</accession>
<dbReference type="InterPro" id="IPR003439">
    <property type="entry name" value="ABC_transporter-like_ATP-bd"/>
</dbReference>
<comment type="caution">
    <text evidence="9">The sequence shown here is derived from an EMBL/GenBank/DDBJ whole genome shotgun (WGS) entry which is preliminary data.</text>
</comment>
<dbReference type="PROSITE" id="PS50893">
    <property type="entry name" value="ABC_TRANSPORTER_2"/>
    <property type="match status" value="1"/>
</dbReference>
<dbReference type="Gene3D" id="3.40.50.300">
    <property type="entry name" value="P-loop containing nucleotide triphosphate hydrolases"/>
    <property type="match status" value="1"/>
</dbReference>
<evidence type="ECO:0000256" key="4">
    <source>
        <dbReference type="ARBA" id="ARBA00022741"/>
    </source>
</evidence>
<dbReference type="InterPro" id="IPR027417">
    <property type="entry name" value="P-loop_NTPase"/>
</dbReference>
<dbReference type="Pfam" id="PF19055">
    <property type="entry name" value="ABC2_membrane_7"/>
    <property type="match status" value="1"/>
</dbReference>
<dbReference type="SUPFAM" id="SSF52540">
    <property type="entry name" value="P-loop containing nucleoside triphosphate hydrolases"/>
    <property type="match status" value="1"/>
</dbReference>
<evidence type="ECO:0000256" key="5">
    <source>
        <dbReference type="ARBA" id="ARBA00022840"/>
    </source>
</evidence>
<evidence type="ECO:0000256" key="3">
    <source>
        <dbReference type="ARBA" id="ARBA00022692"/>
    </source>
</evidence>